<dbReference type="AlphaFoldDB" id="A0A3P7MFN0"/>
<evidence type="ECO:0000313" key="2">
    <source>
        <dbReference type="EMBL" id="VDN16731.1"/>
    </source>
</evidence>
<dbReference type="OrthoDB" id="10379065at2759"/>
<feature type="region of interest" description="Disordered" evidence="1">
    <location>
        <begin position="1"/>
        <end position="45"/>
    </location>
</feature>
<name>A0A3P7MFN0_DIBLA</name>
<protein>
    <submittedName>
        <fullName evidence="2">Uncharacterized protein</fullName>
    </submittedName>
</protein>
<sequence>MASAVCKQEPQKEQNEKNSWADFMDELFGQTDEPTSPPFGHISPDEEFQVQPCLTDCNYDREEGHLLPESLPEMLSSNGLLPRYIADSLKQGTSLDIRASDSGVSVTDPGRTIYLRSVLPYNPLDLFCRQGHGVIREHPFSKIAYLRRTQKPHIAAANQNCSRGRLSR</sequence>
<proteinExistence type="predicted"/>
<dbReference type="Proteomes" id="UP000281553">
    <property type="component" value="Unassembled WGS sequence"/>
</dbReference>
<reference evidence="2 3" key="1">
    <citation type="submission" date="2018-11" db="EMBL/GenBank/DDBJ databases">
        <authorList>
            <consortium name="Pathogen Informatics"/>
        </authorList>
    </citation>
    <scope>NUCLEOTIDE SEQUENCE [LARGE SCALE GENOMIC DNA]</scope>
</reference>
<keyword evidence="3" id="KW-1185">Reference proteome</keyword>
<accession>A0A3P7MFN0</accession>
<organism evidence="2 3">
    <name type="scientific">Dibothriocephalus latus</name>
    <name type="common">Fish tapeworm</name>
    <name type="synonym">Diphyllobothrium latum</name>
    <dbReference type="NCBI Taxonomy" id="60516"/>
    <lineage>
        <taxon>Eukaryota</taxon>
        <taxon>Metazoa</taxon>
        <taxon>Spiralia</taxon>
        <taxon>Lophotrochozoa</taxon>
        <taxon>Platyhelminthes</taxon>
        <taxon>Cestoda</taxon>
        <taxon>Eucestoda</taxon>
        <taxon>Diphyllobothriidea</taxon>
        <taxon>Diphyllobothriidae</taxon>
        <taxon>Dibothriocephalus</taxon>
    </lineage>
</organism>
<dbReference type="EMBL" id="UYRU01066894">
    <property type="protein sequence ID" value="VDN16731.1"/>
    <property type="molecule type" value="Genomic_DNA"/>
</dbReference>
<evidence type="ECO:0000313" key="3">
    <source>
        <dbReference type="Proteomes" id="UP000281553"/>
    </source>
</evidence>
<gene>
    <name evidence="2" type="ORF">DILT_LOCUS12562</name>
</gene>
<evidence type="ECO:0000256" key="1">
    <source>
        <dbReference type="SAM" id="MobiDB-lite"/>
    </source>
</evidence>